<protein>
    <submittedName>
        <fullName evidence="1">Uncharacterized protein</fullName>
    </submittedName>
</protein>
<keyword evidence="2" id="KW-1185">Reference proteome</keyword>
<comment type="caution">
    <text evidence="1">The sequence shown here is derived from an EMBL/GenBank/DDBJ whole genome shotgun (WGS) entry which is preliminary data.</text>
</comment>
<reference evidence="1" key="1">
    <citation type="submission" date="2024-02" db="EMBL/GenBank/DDBJ databases">
        <title>Metagenome Assembled Genome of Zalaria obscura JY119.</title>
        <authorList>
            <person name="Vighnesh L."/>
            <person name="Jagadeeshwari U."/>
            <person name="Venkata Ramana C."/>
            <person name="Sasikala C."/>
        </authorList>
    </citation>
    <scope>NUCLEOTIDE SEQUENCE</scope>
    <source>
        <strain evidence="1">JY119</strain>
    </source>
</reference>
<gene>
    <name evidence="1" type="ORF">M8818_006832</name>
</gene>
<name>A0ACC3S600_9PEZI</name>
<dbReference type="EMBL" id="JAMKPW020000041">
    <property type="protein sequence ID" value="KAK8196665.1"/>
    <property type="molecule type" value="Genomic_DNA"/>
</dbReference>
<dbReference type="Proteomes" id="UP001320706">
    <property type="component" value="Unassembled WGS sequence"/>
</dbReference>
<proteinExistence type="predicted"/>
<evidence type="ECO:0000313" key="2">
    <source>
        <dbReference type="Proteomes" id="UP001320706"/>
    </source>
</evidence>
<evidence type="ECO:0000313" key="1">
    <source>
        <dbReference type="EMBL" id="KAK8196665.1"/>
    </source>
</evidence>
<organism evidence="1 2">
    <name type="scientific">Zalaria obscura</name>
    <dbReference type="NCBI Taxonomy" id="2024903"/>
    <lineage>
        <taxon>Eukaryota</taxon>
        <taxon>Fungi</taxon>
        <taxon>Dikarya</taxon>
        <taxon>Ascomycota</taxon>
        <taxon>Pezizomycotina</taxon>
        <taxon>Dothideomycetes</taxon>
        <taxon>Dothideomycetidae</taxon>
        <taxon>Dothideales</taxon>
        <taxon>Zalariaceae</taxon>
        <taxon>Zalaria</taxon>
    </lineage>
</organism>
<sequence length="295" mass="33402">MGACFSEETITPWPFGIEWSFLSTQELQRVLKRGISSLPHASFSGRAFGGRCLPLPAIRASYGQWDLQHLTPIHNLIWTPTVRMSVSSFTVRYWVHIQSERQYGCVKSGPQTFENTGVHVNSVPEFEDSNCTRHDRCCAPYVNLIPGLYTTYRLRPFDHPCVSRAYTHCYVSSSPFSAALVMTQQTDLDSINPLCYFDQHWIATLVNKTVRFGQRIAWLEESTVQFWKGAGGISLMMVHSETKAVDGQGPHEQWVVFDNPLERNGKVDPRMHDLDSERGITRSTVEKDAGLVKDG</sequence>
<accession>A0ACC3S600</accession>